<keyword evidence="3" id="KW-0547">Nucleotide-binding</keyword>
<dbReference type="Proteomes" id="UP000827092">
    <property type="component" value="Unassembled WGS sequence"/>
</dbReference>
<keyword evidence="6" id="KW-0030">Aminoacyl-tRNA synthetase</keyword>
<evidence type="ECO:0000256" key="5">
    <source>
        <dbReference type="ARBA" id="ARBA00022917"/>
    </source>
</evidence>
<dbReference type="InterPro" id="IPR047089">
    <property type="entry name" value="Asp-tRNA-ligase_1_N"/>
</dbReference>
<keyword evidence="2" id="KW-0436">Ligase</keyword>
<gene>
    <name evidence="8" type="ORF">JTE90_001648</name>
</gene>
<dbReference type="InterPro" id="IPR012340">
    <property type="entry name" value="NA-bd_OB-fold"/>
</dbReference>
<name>A0AAV6VQE5_9ARAC</name>
<dbReference type="CDD" id="cd04317">
    <property type="entry name" value="EcAspRS_like_N"/>
    <property type="match status" value="1"/>
</dbReference>
<evidence type="ECO:0000313" key="8">
    <source>
        <dbReference type="EMBL" id="KAG8197726.1"/>
    </source>
</evidence>
<dbReference type="GO" id="GO:0003676">
    <property type="term" value="F:nucleic acid binding"/>
    <property type="evidence" value="ECO:0007669"/>
    <property type="project" value="InterPro"/>
</dbReference>
<evidence type="ECO:0000256" key="2">
    <source>
        <dbReference type="ARBA" id="ARBA00022598"/>
    </source>
</evidence>
<keyword evidence="5" id="KW-0648">Protein biosynthesis</keyword>
<dbReference type="PRINTS" id="PR01042">
    <property type="entry name" value="TRNASYNTHASP"/>
</dbReference>
<dbReference type="InterPro" id="IPR004365">
    <property type="entry name" value="NA-bd_OB_tRNA"/>
</dbReference>
<evidence type="ECO:0000256" key="3">
    <source>
        <dbReference type="ARBA" id="ARBA00022741"/>
    </source>
</evidence>
<dbReference type="InterPro" id="IPR004364">
    <property type="entry name" value="Aa-tRNA-synt_II"/>
</dbReference>
<accession>A0AAV6VQE5</accession>
<dbReference type="SUPFAM" id="SSF55261">
    <property type="entry name" value="GAD domain-like"/>
    <property type="match status" value="1"/>
</dbReference>
<evidence type="ECO:0000313" key="9">
    <source>
        <dbReference type="Proteomes" id="UP000827092"/>
    </source>
</evidence>
<reference evidence="8 9" key="1">
    <citation type="journal article" date="2022" name="Nat. Ecol. Evol.">
        <title>A masculinizing supergene underlies an exaggerated male reproductive morph in a spider.</title>
        <authorList>
            <person name="Hendrickx F."/>
            <person name="De Corte Z."/>
            <person name="Sonet G."/>
            <person name="Van Belleghem S.M."/>
            <person name="Kostlbacher S."/>
            <person name="Vangestel C."/>
        </authorList>
    </citation>
    <scope>NUCLEOTIDE SEQUENCE [LARGE SCALE GENOMIC DNA]</scope>
    <source>
        <strain evidence="8">W744_W776</strain>
    </source>
</reference>
<dbReference type="Gene3D" id="3.30.1360.30">
    <property type="entry name" value="GAD-like domain"/>
    <property type="match status" value="1"/>
</dbReference>
<comment type="similarity">
    <text evidence="1">Belongs to the class-II aminoacyl-tRNA synthetase family. Type 1 subfamily.</text>
</comment>
<dbReference type="EMBL" id="JAFNEN010000052">
    <property type="protein sequence ID" value="KAG8197726.1"/>
    <property type="molecule type" value="Genomic_DNA"/>
</dbReference>
<dbReference type="InterPro" id="IPR004115">
    <property type="entry name" value="GAD-like_sf"/>
</dbReference>
<dbReference type="HAMAP" id="MF_00044">
    <property type="entry name" value="Asp_tRNA_synth_type1"/>
    <property type="match status" value="1"/>
</dbReference>
<proteinExistence type="inferred from homology"/>
<dbReference type="InterPro" id="IPR029351">
    <property type="entry name" value="GAD_dom"/>
</dbReference>
<dbReference type="NCBIfam" id="TIGR00459">
    <property type="entry name" value="aspS_bact"/>
    <property type="match status" value="1"/>
</dbReference>
<dbReference type="Pfam" id="PF00152">
    <property type="entry name" value="tRNA-synt_2"/>
    <property type="match status" value="1"/>
</dbReference>
<evidence type="ECO:0000259" key="7">
    <source>
        <dbReference type="PROSITE" id="PS50862"/>
    </source>
</evidence>
<dbReference type="GO" id="GO:0004815">
    <property type="term" value="F:aspartate-tRNA ligase activity"/>
    <property type="evidence" value="ECO:0007669"/>
    <property type="project" value="TreeGrafter"/>
</dbReference>
<organism evidence="8 9">
    <name type="scientific">Oedothorax gibbosus</name>
    <dbReference type="NCBI Taxonomy" id="931172"/>
    <lineage>
        <taxon>Eukaryota</taxon>
        <taxon>Metazoa</taxon>
        <taxon>Ecdysozoa</taxon>
        <taxon>Arthropoda</taxon>
        <taxon>Chelicerata</taxon>
        <taxon>Arachnida</taxon>
        <taxon>Araneae</taxon>
        <taxon>Araneomorphae</taxon>
        <taxon>Entelegynae</taxon>
        <taxon>Araneoidea</taxon>
        <taxon>Linyphiidae</taxon>
        <taxon>Erigoninae</taxon>
        <taxon>Oedothorax</taxon>
    </lineage>
</organism>
<dbReference type="InterPro" id="IPR045864">
    <property type="entry name" value="aa-tRNA-synth_II/BPL/LPL"/>
</dbReference>
<sequence>MFLRQLHSKISNKTWFTSSMSFCSNLNSFTWRSHTCGELNTSHIGQDVTICGWTTYQRMDKFVILRDAYGVTQVIFKDNDHLSKKFIDSLPLESVIQVKGKVRKRPQKNLKKNIATGFIEVEAEEVKLLNSSTPKLPITSKDQEKLTETVNYKYRYLSLRSQKLQENLRIRSKVLMKMREFLHDQHNFVDIETPTLFKRTPGGAKEFIVPTKFPGKFYSLTQSPQQFKQLLMIAGLDRYFQIARCYRNEGTKSDRQPEFTQVDIEMSFTTAKDIQLLIEQLLKYSWPYEKHGIKPPFPCMKYEDAMRYYGTDKPDLRYEIKLQDLTAELKDSGLQISEQSKLDSDYIISCILVPRGAKLIKNSFIKELQKLAETPHFIPISIKEDLTWNSAISKHVSEEVRNGINQKLMATPGDLVFLAAGKSTITQTTLGKTRVKCAEYLQSNNFEIFQPKTFAFVWITDFPLFLRDKNGKLESAHHPFTAPYMEDIDLIYTDPCKARSLHYDLVLNGQEVGGGSIRIHDANLQKYILEDILEEDPSSLQHLLDALNSGCPPHGGIALGIDRLLAIICDCQSIKDVIAFPKSLDGKDLMSGAPCTISNEEKILYHIEPIMPVEQS</sequence>
<dbReference type="Pfam" id="PF02938">
    <property type="entry name" value="GAD"/>
    <property type="match status" value="1"/>
</dbReference>
<keyword evidence="4" id="KW-0067">ATP-binding</keyword>
<comment type="caution">
    <text evidence="8">The sequence shown here is derived from an EMBL/GenBank/DDBJ whole genome shotgun (WGS) entry which is preliminary data.</text>
</comment>
<dbReference type="SUPFAM" id="SSF55681">
    <property type="entry name" value="Class II aaRS and biotin synthetases"/>
    <property type="match status" value="1"/>
</dbReference>
<dbReference type="PROSITE" id="PS50862">
    <property type="entry name" value="AA_TRNA_LIGASE_II"/>
    <property type="match status" value="1"/>
</dbReference>
<evidence type="ECO:0000256" key="6">
    <source>
        <dbReference type="ARBA" id="ARBA00023146"/>
    </source>
</evidence>
<dbReference type="Gene3D" id="2.40.50.140">
    <property type="entry name" value="Nucleic acid-binding proteins"/>
    <property type="match status" value="1"/>
</dbReference>
<evidence type="ECO:0000256" key="4">
    <source>
        <dbReference type="ARBA" id="ARBA00022840"/>
    </source>
</evidence>
<dbReference type="InterPro" id="IPR004524">
    <property type="entry name" value="Asp-tRNA-ligase_1"/>
</dbReference>
<dbReference type="PANTHER" id="PTHR22594:SF5">
    <property type="entry name" value="ASPARTATE--TRNA LIGASE, MITOCHONDRIAL"/>
    <property type="match status" value="1"/>
</dbReference>
<dbReference type="Pfam" id="PF01336">
    <property type="entry name" value="tRNA_anti-codon"/>
    <property type="match status" value="1"/>
</dbReference>
<evidence type="ECO:0000256" key="1">
    <source>
        <dbReference type="ARBA" id="ARBA00006303"/>
    </source>
</evidence>
<dbReference type="NCBIfam" id="NF001750">
    <property type="entry name" value="PRK00476.1"/>
    <property type="match status" value="1"/>
</dbReference>
<dbReference type="AlphaFoldDB" id="A0AAV6VQE5"/>
<dbReference type="GO" id="GO:0005739">
    <property type="term" value="C:mitochondrion"/>
    <property type="evidence" value="ECO:0007669"/>
    <property type="project" value="TreeGrafter"/>
</dbReference>
<protein>
    <recommendedName>
        <fullName evidence="7">Aminoacyl-transfer RNA synthetases class-II family profile domain-containing protein</fullName>
    </recommendedName>
</protein>
<keyword evidence="9" id="KW-1185">Reference proteome</keyword>
<dbReference type="GO" id="GO:0006422">
    <property type="term" value="P:aspartyl-tRNA aminoacylation"/>
    <property type="evidence" value="ECO:0007669"/>
    <property type="project" value="TreeGrafter"/>
</dbReference>
<feature type="domain" description="Aminoacyl-transfer RNA synthetases class-II family profile" evidence="7">
    <location>
        <begin position="168"/>
        <end position="581"/>
    </location>
</feature>
<dbReference type="Gene3D" id="3.30.930.10">
    <property type="entry name" value="Bira Bifunctional Protein, Domain 2"/>
    <property type="match status" value="1"/>
</dbReference>
<dbReference type="PANTHER" id="PTHR22594">
    <property type="entry name" value="ASPARTYL/LYSYL-TRNA SYNTHETASE"/>
    <property type="match status" value="1"/>
</dbReference>
<dbReference type="SUPFAM" id="SSF50249">
    <property type="entry name" value="Nucleic acid-binding proteins"/>
    <property type="match status" value="1"/>
</dbReference>
<dbReference type="InterPro" id="IPR002312">
    <property type="entry name" value="Asp/Asn-tRNA-synth_IIb"/>
</dbReference>
<dbReference type="GO" id="GO:0005524">
    <property type="term" value="F:ATP binding"/>
    <property type="evidence" value="ECO:0007669"/>
    <property type="project" value="UniProtKB-KW"/>
</dbReference>
<dbReference type="InterPro" id="IPR006195">
    <property type="entry name" value="aa-tRNA-synth_II"/>
</dbReference>